<organism evidence="2 3">
    <name type="scientific">Trichoderma citrinoviride</name>
    <dbReference type="NCBI Taxonomy" id="58853"/>
    <lineage>
        <taxon>Eukaryota</taxon>
        <taxon>Fungi</taxon>
        <taxon>Dikarya</taxon>
        <taxon>Ascomycota</taxon>
        <taxon>Pezizomycotina</taxon>
        <taxon>Sordariomycetes</taxon>
        <taxon>Hypocreomycetidae</taxon>
        <taxon>Hypocreales</taxon>
        <taxon>Hypocreaceae</taxon>
        <taxon>Trichoderma</taxon>
    </lineage>
</organism>
<protein>
    <recommendedName>
        <fullName evidence="1">Heterokaryon incompatibility domain-containing protein</fullName>
    </recommendedName>
</protein>
<evidence type="ECO:0000313" key="2">
    <source>
        <dbReference type="EMBL" id="PTB62714.1"/>
    </source>
</evidence>
<dbReference type="Pfam" id="PF26639">
    <property type="entry name" value="Het-6_barrel"/>
    <property type="match status" value="1"/>
</dbReference>
<name>A0A2T4B059_9HYPO</name>
<dbReference type="PANTHER" id="PTHR24148">
    <property type="entry name" value="ANKYRIN REPEAT DOMAIN-CONTAINING PROTEIN 39 HOMOLOG-RELATED"/>
    <property type="match status" value="1"/>
</dbReference>
<sequence>MSYKYRPLSATSCGTFPIRLLHLIPTHDLQDSAFLICRLVETEIPDAKVEEGGPRESNSRSPKYQALSYTWGLPVFSRSLHVVDDDKMDDSYAYPDFRPSSSVIGITENLYAALCSLRKPDETLVLWVDAVCIDQQNITERNNQVAHFPKTYAGAENVLVWLGPDNTLSHGRLCLNFFTDLAALIHDDPKSESDNDHQSWRKMFKINQAVSSFLGSDGSRPRPIASLLERSWFKRRWIIQEVVLAKNVWVHYGKTSIHWDVFELALAELFENDKGGFSDKQRTILGTMSRIRNVEARVKRQAPLDTLVEFDSFECSNPRDRLYALYGVMQHWFPDSAGMQLLVDNINYGLPLRDVFTDFAILMMGMKDDFSRDTNYNSTTHVLQLASAMRPERRKVAVSRDIPSWAPDWTGTMRNKPLYHSPKNKDASSGIPKCSFKTMTLEDNKRALVTVGLLHDAITAVIPLDIQALLGAVHQAKYALNSFLCSIATSFDETDFFSSNPADIYAPTGQHIISAIAVTLVANWEHTPPNTYFAQDARFPHQFLEQLRSSRHHLPEILHKWPAYVELITITMRGRSLMLTESGYIGICDANVRTGDFVGIMSDTRVPFILRRTNHASASVTKKTCPLPIGNVPQDGHFEILGDAYVHALMNGEAAELLGEE</sequence>
<dbReference type="GeneID" id="36597223"/>
<dbReference type="AlphaFoldDB" id="A0A2T4B059"/>
<feature type="domain" description="Heterokaryon incompatibility" evidence="1">
    <location>
        <begin position="64"/>
        <end position="241"/>
    </location>
</feature>
<dbReference type="PANTHER" id="PTHR24148:SF64">
    <property type="entry name" value="HETEROKARYON INCOMPATIBILITY DOMAIN-CONTAINING PROTEIN"/>
    <property type="match status" value="1"/>
</dbReference>
<feature type="non-terminal residue" evidence="2">
    <location>
        <position position="661"/>
    </location>
</feature>
<evidence type="ECO:0000313" key="3">
    <source>
        <dbReference type="Proteomes" id="UP000241546"/>
    </source>
</evidence>
<dbReference type="InterPro" id="IPR052895">
    <property type="entry name" value="HetReg/Transcr_Mod"/>
</dbReference>
<dbReference type="RefSeq" id="XP_024746034.1">
    <property type="nucleotide sequence ID" value="XM_024889104.1"/>
</dbReference>
<dbReference type="InterPro" id="IPR010730">
    <property type="entry name" value="HET"/>
</dbReference>
<proteinExistence type="predicted"/>
<reference evidence="3" key="1">
    <citation type="submission" date="2016-07" db="EMBL/GenBank/DDBJ databases">
        <title>Multiple horizontal gene transfer events from other fungi enriched the ability of initially mycotrophic Trichoderma (Ascomycota) to feed on dead plant biomass.</title>
        <authorList>
            <consortium name="DOE Joint Genome Institute"/>
            <person name="Atanasova L."/>
            <person name="Chenthamara K."/>
            <person name="Zhang J."/>
            <person name="Grujic M."/>
            <person name="Henrissat B."/>
            <person name="Kuo A."/>
            <person name="Aerts A."/>
            <person name="Salamov A."/>
            <person name="Lipzen A."/>
            <person name="Labutti K."/>
            <person name="Barry K."/>
            <person name="Miao Y."/>
            <person name="Rahimi M.J."/>
            <person name="Shen Q."/>
            <person name="Grigoriev I.V."/>
            <person name="Kubicek C.P."/>
            <person name="Druzhinina I.S."/>
        </authorList>
    </citation>
    <scope>NUCLEOTIDE SEQUENCE [LARGE SCALE GENOMIC DNA]</scope>
    <source>
        <strain evidence="3">TUCIM 6016</strain>
    </source>
</reference>
<keyword evidence="3" id="KW-1185">Reference proteome</keyword>
<gene>
    <name evidence="2" type="ORF">BBK36DRAFT_1097415</name>
</gene>
<dbReference type="EMBL" id="KZ680222">
    <property type="protein sequence ID" value="PTB62714.1"/>
    <property type="molecule type" value="Genomic_DNA"/>
</dbReference>
<accession>A0A2T4B059</accession>
<dbReference type="Proteomes" id="UP000241546">
    <property type="component" value="Unassembled WGS sequence"/>
</dbReference>
<dbReference type="Pfam" id="PF06985">
    <property type="entry name" value="HET"/>
    <property type="match status" value="1"/>
</dbReference>
<evidence type="ECO:0000259" key="1">
    <source>
        <dbReference type="Pfam" id="PF06985"/>
    </source>
</evidence>
<dbReference type="OrthoDB" id="2157530at2759"/>